<dbReference type="SUPFAM" id="SSF56672">
    <property type="entry name" value="DNA/RNA polymerases"/>
    <property type="match status" value="1"/>
</dbReference>
<proteinExistence type="predicted"/>
<evidence type="ECO:0000313" key="3">
    <source>
        <dbReference type="WBParaSite" id="PSAMB.scaffold9568size4839.g32546.t1"/>
    </source>
</evidence>
<organism evidence="2 3">
    <name type="scientific">Plectus sambesii</name>
    <dbReference type="NCBI Taxonomy" id="2011161"/>
    <lineage>
        <taxon>Eukaryota</taxon>
        <taxon>Metazoa</taxon>
        <taxon>Ecdysozoa</taxon>
        <taxon>Nematoda</taxon>
        <taxon>Chromadorea</taxon>
        <taxon>Plectida</taxon>
        <taxon>Plectina</taxon>
        <taxon>Plectoidea</taxon>
        <taxon>Plectidae</taxon>
        <taxon>Plectus</taxon>
    </lineage>
</organism>
<dbReference type="PROSITE" id="PS50878">
    <property type="entry name" value="RT_POL"/>
    <property type="match status" value="1"/>
</dbReference>
<dbReference type="Proteomes" id="UP000887566">
    <property type="component" value="Unplaced"/>
</dbReference>
<protein>
    <submittedName>
        <fullName evidence="3">Reverse transcriptase domain-containing protein</fullName>
    </submittedName>
</protein>
<evidence type="ECO:0000259" key="1">
    <source>
        <dbReference type="PROSITE" id="PS50878"/>
    </source>
</evidence>
<dbReference type="Gene3D" id="3.30.70.270">
    <property type="match status" value="1"/>
</dbReference>
<dbReference type="Pfam" id="PF00078">
    <property type="entry name" value="RVT_1"/>
    <property type="match status" value="1"/>
</dbReference>
<keyword evidence="2" id="KW-1185">Reference proteome</keyword>
<dbReference type="WBParaSite" id="PSAMB.scaffold9568size4839.g32546.t1">
    <property type="protein sequence ID" value="PSAMB.scaffold9568size4839.g32546.t1"/>
    <property type="gene ID" value="PSAMB.scaffold9568size4839.g32546"/>
</dbReference>
<dbReference type="PANTHER" id="PTHR46238">
    <property type="entry name" value="REVERSE TRANSCRIPTASE DOMAIN-CONTAINING PROTEIN"/>
    <property type="match status" value="1"/>
</dbReference>
<name>A0A914XRS1_9BILA</name>
<feature type="domain" description="Reverse transcriptase" evidence="1">
    <location>
        <begin position="1"/>
        <end position="88"/>
    </location>
</feature>
<dbReference type="InterPro" id="IPR043502">
    <property type="entry name" value="DNA/RNA_pol_sf"/>
</dbReference>
<evidence type="ECO:0000313" key="2">
    <source>
        <dbReference type="Proteomes" id="UP000887566"/>
    </source>
</evidence>
<dbReference type="InterPro" id="IPR043128">
    <property type="entry name" value="Rev_trsase/Diguanyl_cyclase"/>
</dbReference>
<reference evidence="3" key="1">
    <citation type="submission" date="2022-11" db="UniProtKB">
        <authorList>
            <consortium name="WormBaseParasite"/>
        </authorList>
    </citation>
    <scope>IDENTIFICATION</scope>
</reference>
<sequence length="268" mass="30772">MDVITLNLQKPVPWILLYADDVFMASDDREELQRQVQAWKDRLAHFGLRLNVQKTEYLTTNQIATTTIAVDGISLPKATAFKYLGSTITADGSIDADAKNRVNCAWLKWRASTGVLCDKRMPERLKSKIYRTVVRPVALYGSECWPVTAAIERQLAVMETRMLRWIAGLTQLDHVQNEDVRHRFKVTPITAKLHKRWRLAWYGHTLRADDVIVAKIGLNFTGPGRRPKGRPKQRWLNTLHGDLRAAGLHLDQARDRNKWRQKSIQADP</sequence>
<dbReference type="InterPro" id="IPR000477">
    <property type="entry name" value="RT_dom"/>
</dbReference>
<dbReference type="AlphaFoldDB" id="A0A914XRS1"/>
<accession>A0A914XRS1</accession>
<dbReference type="PANTHER" id="PTHR46238:SF8">
    <property type="entry name" value="ENDONUCLEASE_EXONUCLEASE_PHOSPHATASE DOMAIN-CONTAINING PROTEIN"/>
    <property type="match status" value="1"/>
</dbReference>